<keyword evidence="8" id="KW-1185">Reference proteome</keyword>
<dbReference type="Proteomes" id="UP000076871">
    <property type="component" value="Unassembled WGS sequence"/>
</dbReference>
<protein>
    <recommendedName>
        <fullName evidence="6">RING-type domain-containing protein</fullName>
    </recommendedName>
</protein>
<evidence type="ECO:0000313" key="8">
    <source>
        <dbReference type="Proteomes" id="UP000076871"/>
    </source>
</evidence>
<dbReference type="Gene3D" id="3.30.40.10">
    <property type="entry name" value="Zinc/RING finger domain, C3HC4 (zinc finger)"/>
    <property type="match status" value="1"/>
</dbReference>
<dbReference type="GeneID" id="63821516"/>
<feature type="compositionally biased region" description="Polar residues" evidence="5">
    <location>
        <begin position="266"/>
        <end position="285"/>
    </location>
</feature>
<dbReference type="EMBL" id="KV427615">
    <property type="protein sequence ID" value="KZT08395.1"/>
    <property type="molecule type" value="Genomic_DNA"/>
</dbReference>
<proteinExistence type="predicted"/>
<dbReference type="STRING" id="1314785.A0A165F4W8"/>
<dbReference type="OrthoDB" id="1630758at2759"/>
<accession>A0A165F4W8</accession>
<feature type="region of interest" description="Disordered" evidence="5">
    <location>
        <begin position="263"/>
        <end position="286"/>
    </location>
</feature>
<feature type="region of interest" description="Disordered" evidence="5">
    <location>
        <begin position="140"/>
        <end position="192"/>
    </location>
</feature>
<sequence>MLNQLRARLSPPTMSASFYSYVDSPNPNLVCCICRNPFFDPYTTRTCAHTFCLDCIARAIAISPQCPIDRCPLSMHDIAPADPVIRNLVDEILVECVNRSAGCPYTCQRQLLPMHVKDSCGFVELPCPVGQCDRSVLRKDLGSHSHDPSTPSSSTTIEPDAAASERKLGPSHEADGEQSARSNAAPLPDGSKSLATENAVLRLRLSALEGVVNVLHQELQAVQRALGPWYRSGGTEGQGAGAFQADGLRPNSENVVPSMAQERSPRSSSAPIQPISHSISANPDSTAGDDFASYFPPVEEENVYSLQIPRSDSDNITLARPARRDHSAIAQGMQPPTTSNPQRIHPPSYSFPHPPSFPSPYPYASTPTAFSPAAITVPPLDPTVPLPSTLASMHASLVSLAGALGSLASARAQDALYTGEELRGMRAGMHGLRMQLHDVMTAQVIRDPSSSASSVSGTSGNAVDGTVSGIANLGLGVGGGGPPPWTGYGPGPRPFGTGAHPHLPASFTKL</sequence>
<reference evidence="7 8" key="1">
    <citation type="journal article" date="2016" name="Mol. Biol. Evol.">
        <title>Comparative Genomics of Early-Diverging Mushroom-Forming Fungi Provides Insights into the Origins of Lignocellulose Decay Capabilities.</title>
        <authorList>
            <person name="Nagy L.G."/>
            <person name="Riley R."/>
            <person name="Tritt A."/>
            <person name="Adam C."/>
            <person name="Daum C."/>
            <person name="Floudas D."/>
            <person name="Sun H."/>
            <person name="Yadav J.S."/>
            <person name="Pangilinan J."/>
            <person name="Larsson K.H."/>
            <person name="Matsuura K."/>
            <person name="Barry K."/>
            <person name="Labutti K."/>
            <person name="Kuo R."/>
            <person name="Ohm R.A."/>
            <person name="Bhattacharya S.S."/>
            <person name="Shirouzu T."/>
            <person name="Yoshinaga Y."/>
            <person name="Martin F.M."/>
            <person name="Grigoriev I.V."/>
            <person name="Hibbett D.S."/>
        </authorList>
    </citation>
    <scope>NUCLEOTIDE SEQUENCE [LARGE SCALE GENOMIC DNA]</scope>
    <source>
        <strain evidence="7 8">93-53</strain>
    </source>
</reference>
<dbReference type="SUPFAM" id="SSF57850">
    <property type="entry name" value="RING/U-box"/>
    <property type="match status" value="1"/>
</dbReference>
<evidence type="ECO:0000259" key="6">
    <source>
        <dbReference type="PROSITE" id="PS50089"/>
    </source>
</evidence>
<evidence type="ECO:0000256" key="3">
    <source>
        <dbReference type="ARBA" id="ARBA00022833"/>
    </source>
</evidence>
<dbReference type="AlphaFoldDB" id="A0A165F4W8"/>
<keyword evidence="3" id="KW-0862">Zinc</keyword>
<evidence type="ECO:0000256" key="4">
    <source>
        <dbReference type="PROSITE-ProRule" id="PRU00175"/>
    </source>
</evidence>
<dbReference type="PANTHER" id="PTHR10131:SF94">
    <property type="entry name" value="TNF RECEPTOR-ASSOCIATED FACTOR 4"/>
    <property type="match status" value="1"/>
</dbReference>
<dbReference type="RefSeq" id="XP_040766135.1">
    <property type="nucleotide sequence ID" value="XM_040904486.1"/>
</dbReference>
<dbReference type="InterPro" id="IPR017907">
    <property type="entry name" value="Znf_RING_CS"/>
</dbReference>
<dbReference type="GO" id="GO:0008270">
    <property type="term" value="F:zinc ion binding"/>
    <property type="evidence" value="ECO:0007669"/>
    <property type="project" value="UniProtKB-KW"/>
</dbReference>
<organism evidence="7 8">
    <name type="scientific">Laetiporus sulphureus 93-53</name>
    <dbReference type="NCBI Taxonomy" id="1314785"/>
    <lineage>
        <taxon>Eukaryota</taxon>
        <taxon>Fungi</taxon>
        <taxon>Dikarya</taxon>
        <taxon>Basidiomycota</taxon>
        <taxon>Agaricomycotina</taxon>
        <taxon>Agaricomycetes</taxon>
        <taxon>Polyporales</taxon>
        <taxon>Laetiporus</taxon>
    </lineage>
</organism>
<feature type="domain" description="RING-type" evidence="6">
    <location>
        <begin position="31"/>
        <end position="70"/>
    </location>
</feature>
<keyword evidence="1" id="KW-0479">Metal-binding</keyword>
<dbReference type="PROSITE" id="PS00518">
    <property type="entry name" value="ZF_RING_1"/>
    <property type="match status" value="1"/>
</dbReference>
<evidence type="ECO:0000256" key="5">
    <source>
        <dbReference type="SAM" id="MobiDB-lite"/>
    </source>
</evidence>
<dbReference type="SUPFAM" id="SSF49599">
    <property type="entry name" value="TRAF domain-like"/>
    <property type="match status" value="1"/>
</dbReference>
<dbReference type="InterPro" id="IPR001841">
    <property type="entry name" value="Znf_RING"/>
</dbReference>
<dbReference type="InterPro" id="IPR013083">
    <property type="entry name" value="Znf_RING/FYVE/PHD"/>
</dbReference>
<evidence type="ECO:0000256" key="2">
    <source>
        <dbReference type="ARBA" id="ARBA00022771"/>
    </source>
</evidence>
<dbReference type="InParanoid" id="A0A165F4W8"/>
<feature type="region of interest" description="Disordered" evidence="5">
    <location>
        <begin position="482"/>
        <end position="510"/>
    </location>
</feature>
<evidence type="ECO:0000313" key="7">
    <source>
        <dbReference type="EMBL" id="KZT08395.1"/>
    </source>
</evidence>
<keyword evidence="2 4" id="KW-0863">Zinc-finger</keyword>
<dbReference type="PROSITE" id="PS50089">
    <property type="entry name" value="ZF_RING_2"/>
    <property type="match status" value="1"/>
</dbReference>
<feature type="compositionally biased region" description="Basic and acidic residues" evidence="5">
    <location>
        <begin position="163"/>
        <end position="175"/>
    </location>
</feature>
<gene>
    <name evidence="7" type="ORF">LAESUDRAFT_65454</name>
</gene>
<dbReference type="PANTHER" id="PTHR10131">
    <property type="entry name" value="TNF RECEPTOR ASSOCIATED FACTOR"/>
    <property type="match status" value="1"/>
</dbReference>
<evidence type="ECO:0000256" key="1">
    <source>
        <dbReference type="ARBA" id="ARBA00022723"/>
    </source>
</evidence>
<name>A0A165F4W8_9APHY</name>